<name>A0ABR1B3I7_POLSC</name>
<dbReference type="InterPro" id="IPR041792">
    <property type="entry name" value="MPP_PAP"/>
</dbReference>
<dbReference type="PANTHER" id="PTHR45867">
    <property type="entry name" value="PURPLE ACID PHOSPHATASE"/>
    <property type="match status" value="1"/>
</dbReference>
<feature type="domain" description="Purple acid phosphatase N-terminal" evidence="6">
    <location>
        <begin position="4"/>
        <end position="70"/>
    </location>
</feature>
<dbReference type="Pfam" id="PF14008">
    <property type="entry name" value="Metallophos_C"/>
    <property type="match status" value="1"/>
</dbReference>
<comment type="caution">
    <text evidence="7">The sequence shown here is derived from an EMBL/GenBank/DDBJ whole genome shotgun (WGS) entry which is preliminary data.</text>
</comment>
<evidence type="ECO:0000259" key="5">
    <source>
        <dbReference type="Pfam" id="PF14008"/>
    </source>
</evidence>
<gene>
    <name evidence="7" type="ORF">RUM44_004660</name>
</gene>
<dbReference type="InterPro" id="IPR015914">
    <property type="entry name" value="PAPs_N"/>
</dbReference>
<protein>
    <recommendedName>
        <fullName evidence="3">Purple acid phosphatase</fullName>
        <ecNumber evidence="3">3.1.3.2</ecNumber>
    </recommendedName>
</protein>
<dbReference type="Pfam" id="PF00149">
    <property type="entry name" value="Metallophos"/>
    <property type="match status" value="1"/>
</dbReference>
<evidence type="ECO:0000256" key="1">
    <source>
        <dbReference type="ARBA" id="ARBA00022729"/>
    </source>
</evidence>
<dbReference type="CDD" id="cd00839">
    <property type="entry name" value="MPP_PAPs"/>
    <property type="match status" value="1"/>
</dbReference>
<dbReference type="InterPro" id="IPR029052">
    <property type="entry name" value="Metallo-depent_PP-like"/>
</dbReference>
<evidence type="ECO:0000313" key="7">
    <source>
        <dbReference type="EMBL" id="KAK6634052.1"/>
    </source>
</evidence>
<dbReference type="SUPFAM" id="SSF56300">
    <property type="entry name" value="Metallo-dependent phosphatases"/>
    <property type="match status" value="1"/>
</dbReference>
<evidence type="ECO:0000259" key="4">
    <source>
        <dbReference type="Pfam" id="PF00149"/>
    </source>
</evidence>
<evidence type="ECO:0000256" key="2">
    <source>
        <dbReference type="ARBA" id="ARBA00023180"/>
    </source>
</evidence>
<dbReference type="PANTHER" id="PTHR45867:SF3">
    <property type="entry name" value="ACID PHOSPHATASE TYPE 7"/>
    <property type="match status" value="1"/>
</dbReference>
<keyword evidence="3" id="KW-0378">Hydrolase</keyword>
<accession>A0ABR1B3I7</accession>
<dbReference type="InterPro" id="IPR025733">
    <property type="entry name" value="PAPs_C"/>
</dbReference>
<sequence>MTTQHSFVWYGTLNEGFTFRAEGKCRKFIRKSGLTRYIHRVTLQNLYPNSVYVYRCGSFEGISRIFQFKTFPIGPAWSPRLIIYGDMGWEGAAIVPYLENEIKQNGVDVIAHIGDIAYNMDTDNGRVGDGFLRMIEPVASAVPYMTTMGNHEQAHNFSHYKNAFSMPGRSEGMFYSFDLGPAHFVAISTEVYYFPQYGIESIKTQYNWLQHDLTVAFKNRHNRPWIIVLQHRPFYCSSDTNEDCSHKRSILKTCYINNNEYGLEDLYYRNGVDIIFAGHMHYYERSWPLYNNEVYNGSSGPYTNPGATVHIITGAAGMVSGTETASNIDPNKFPFYSRDNSYTVLNIINNTHVCLEQISTTQNGQIIDHMWLIKEYKTGTV</sequence>
<dbReference type="Gene3D" id="2.60.40.380">
    <property type="entry name" value="Purple acid phosphatase-like, N-terminal"/>
    <property type="match status" value="1"/>
</dbReference>
<keyword evidence="8" id="KW-1185">Reference proteome</keyword>
<dbReference type="EC" id="3.1.3.2" evidence="3"/>
<evidence type="ECO:0000313" key="8">
    <source>
        <dbReference type="Proteomes" id="UP001359485"/>
    </source>
</evidence>
<evidence type="ECO:0000259" key="6">
    <source>
        <dbReference type="Pfam" id="PF16656"/>
    </source>
</evidence>
<comment type="similarity">
    <text evidence="3">Belongs to the metallophosphoesterase superfamily. Purple acid phosphatase family.</text>
</comment>
<feature type="domain" description="Purple acid phosphatase C-terminal" evidence="5">
    <location>
        <begin position="307"/>
        <end position="369"/>
    </location>
</feature>
<dbReference type="Proteomes" id="UP001359485">
    <property type="component" value="Unassembled WGS sequence"/>
</dbReference>
<dbReference type="SUPFAM" id="SSF49363">
    <property type="entry name" value="Purple acid phosphatase, N-terminal domain"/>
    <property type="match status" value="1"/>
</dbReference>
<keyword evidence="1" id="KW-0732">Signal</keyword>
<feature type="domain" description="Calcineurin-like phosphoesterase" evidence="4">
    <location>
        <begin position="80"/>
        <end position="283"/>
    </location>
</feature>
<dbReference type="InterPro" id="IPR004843">
    <property type="entry name" value="Calcineurin-like_PHP"/>
</dbReference>
<evidence type="ECO:0000256" key="3">
    <source>
        <dbReference type="RuleBase" id="RU361203"/>
    </source>
</evidence>
<dbReference type="InterPro" id="IPR008963">
    <property type="entry name" value="Purple_acid_Pase-like_N"/>
</dbReference>
<organism evidence="7 8">
    <name type="scientific">Polyplax serrata</name>
    <name type="common">Common mouse louse</name>
    <dbReference type="NCBI Taxonomy" id="468196"/>
    <lineage>
        <taxon>Eukaryota</taxon>
        <taxon>Metazoa</taxon>
        <taxon>Ecdysozoa</taxon>
        <taxon>Arthropoda</taxon>
        <taxon>Hexapoda</taxon>
        <taxon>Insecta</taxon>
        <taxon>Pterygota</taxon>
        <taxon>Neoptera</taxon>
        <taxon>Paraneoptera</taxon>
        <taxon>Psocodea</taxon>
        <taxon>Troctomorpha</taxon>
        <taxon>Phthiraptera</taxon>
        <taxon>Anoplura</taxon>
        <taxon>Polyplacidae</taxon>
        <taxon>Polyplax</taxon>
    </lineage>
</organism>
<comment type="catalytic activity">
    <reaction evidence="3">
        <text>a phosphate monoester + H2O = an alcohol + phosphate</text>
        <dbReference type="Rhea" id="RHEA:15017"/>
        <dbReference type="ChEBI" id="CHEBI:15377"/>
        <dbReference type="ChEBI" id="CHEBI:30879"/>
        <dbReference type="ChEBI" id="CHEBI:43474"/>
        <dbReference type="ChEBI" id="CHEBI:67140"/>
        <dbReference type="EC" id="3.1.3.2"/>
    </reaction>
</comment>
<reference evidence="7 8" key="1">
    <citation type="submission" date="2023-09" db="EMBL/GenBank/DDBJ databases">
        <title>Genomes of two closely related lineages of the louse Polyplax serrata with different host specificities.</title>
        <authorList>
            <person name="Martinu J."/>
            <person name="Tarabai H."/>
            <person name="Stefka J."/>
            <person name="Hypsa V."/>
        </authorList>
    </citation>
    <scope>NUCLEOTIDE SEQUENCE [LARGE SCALE GENOMIC DNA]</scope>
    <source>
        <strain evidence="7">98ZLc_SE</strain>
    </source>
</reference>
<dbReference type="EMBL" id="JAWJWF010000004">
    <property type="protein sequence ID" value="KAK6634052.1"/>
    <property type="molecule type" value="Genomic_DNA"/>
</dbReference>
<keyword evidence="2" id="KW-0325">Glycoprotein</keyword>
<dbReference type="Gene3D" id="3.60.21.10">
    <property type="match status" value="1"/>
</dbReference>
<proteinExistence type="inferred from homology"/>
<dbReference type="Pfam" id="PF16656">
    <property type="entry name" value="Pur_ac_phosph_N"/>
    <property type="match status" value="1"/>
</dbReference>